<comment type="caution">
    <text evidence="2">The sequence shown here is derived from an EMBL/GenBank/DDBJ whole genome shotgun (WGS) entry which is preliminary data.</text>
</comment>
<dbReference type="Proteomes" id="UP000308133">
    <property type="component" value="Unassembled WGS sequence"/>
</dbReference>
<feature type="compositionally biased region" description="Gly residues" evidence="1">
    <location>
        <begin position="836"/>
        <end position="847"/>
    </location>
</feature>
<evidence type="ECO:0008006" key="4">
    <source>
        <dbReference type="Google" id="ProtNLM"/>
    </source>
</evidence>
<evidence type="ECO:0000313" key="2">
    <source>
        <dbReference type="EMBL" id="TKX20105.1"/>
    </source>
</evidence>
<dbReference type="EMBL" id="PTQR01000102">
    <property type="protein sequence ID" value="TKX20105.1"/>
    <property type="molecule type" value="Genomic_DNA"/>
</dbReference>
<feature type="region of interest" description="Disordered" evidence="1">
    <location>
        <begin position="822"/>
        <end position="878"/>
    </location>
</feature>
<dbReference type="GO" id="GO:0005829">
    <property type="term" value="C:cytosol"/>
    <property type="evidence" value="ECO:0007669"/>
    <property type="project" value="TreeGrafter"/>
</dbReference>
<reference evidence="2 3" key="1">
    <citation type="submission" date="2018-02" db="EMBL/GenBank/DDBJ databases">
        <title>Draft genome sequences of Elsinoe sp., causing black scab on jojoba.</title>
        <authorList>
            <person name="Stodart B."/>
            <person name="Jeffress S."/>
            <person name="Ash G."/>
            <person name="Arun Chinnappa K."/>
        </authorList>
    </citation>
    <scope>NUCLEOTIDE SEQUENCE [LARGE SCALE GENOMIC DNA]</scope>
    <source>
        <strain evidence="2 3">Hillstone_2</strain>
    </source>
</reference>
<dbReference type="InterPro" id="IPR055335">
    <property type="entry name" value="Ucp6/RUP1"/>
</dbReference>
<dbReference type="GO" id="GO:0005634">
    <property type="term" value="C:nucleus"/>
    <property type="evidence" value="ECO:0007669"/>
    <property type="project" value="TreeGrafter"/>
</dbReference>
<accession>A0A4U7ASR0</accession>
<dbReference type="PANTHER" id="PTHR39597">
    <property type="entry name" value="UBA DOMAIN-CONTAINING PROTEIN RUP1"/>
    <property type="match status" value="1"/>
</dbReference>
<protein>
    <recommendedName>
        <fullName evidence="4">Ubiquitin interaction motif protein</fullName>
    </recommendedName>
</protein>
<sequence length="878" mass="95922">MVEPTTENISMVVEITQADWETAKRWLRVKDNDAEKAINALLEGEDIAQAEGALHWDDSAWATDREGVSYGPQAPAAFNESNLRPLGSSAAPTRGSSPVPSLQQPKSKAEEDDELEKALANSRQDLGYAGQESGVVSAAGRVQSHFKPATQSQYDPSQWSMVPTSATNVHEAREIIPDVEPSARRNDGYEPRFLKHTASGDYLPALLTIAHSIPLAREVLLMRSCLQSNYGQDADWWRGHAIKLPQIVSTDTGAPIHTANADEQAMVSEMQRLIAFLDSSDRSYASTETLSKLAEDLSRRVEMVTDTSLDRTLCGWEVACATLAAEDQQEIPGLDQLFHSIVGTSSPEGVRTPHMWTLPLAIPDRPPSGELTLADVMDQTLWDMDPDEDNFCDTYMERCADILPMRIVEDNPGQNKLNLVIPASMYVDKYLKENIEPTREVRKSMARVKRRIAQLESLQHELANVRHPTKDENLGALDIVKATRDYFTGASRDAVLAENESRGIDLPADSLALPEQEQAAHTAMAEKLATLWESITAKIQLLEEEKLKAKKTLSQLSQDTPPGLSQDRLKHHYTLRGVSTKPNVTYLLRPRPNPSNPTPSEAMDTATSTSTLPPSAQDPNEDDPEAPPGWQWWRIELDINLTNSRILKTESTTDDVLRAVELEHNAALLVYASDRAINHPSDSTLPEALRQFVERDNREFEAELNGGASSGVVEELGHSSWHDYGGATGRRGSGGSTMVNFDDEREEELPAYSFEQDKGSYGAGGGWGNEKSGQAQGMGYQSYPGYDGQGQGYGYDGPVQTDARGNVGGWESPEAHEIRLDEEEEGSEMVQKGPGMLAGVGGGGGMEGPQHQAAGNGTGRAPSVNMTDVGDDEKGKGG</sequence>
<proteinExistence type="predicted"/>
<evidence type="ECO:0000313" key="3">
    <source>
        <dbReference type="Proteomes" id="UP000308133"/>
    </source>
</evidence>
<name>A0A4U7ASR0_9PEZI</name>
<dbReference type="CDD" id="cd14273">
    <property type="entry name" value="UBA_TAP-C_like"/>
    <property type="match status" value="1"/>
</dbReference>
<feature type="region of interest" description="Disordered" evidence="1">
    <location>
        <begin position="65"/>
        <end position="114"/>
    </location>
</feature>
<dbReference type="GO" id="GO:0016579">
    <property type="term" value="P:protein deubiquitination"/>
    <property type="evidence" value="ECO:0007669"/>
    <property type="project" value="TreeGrafter"/>
</dbReference>
<dbReference type="AlphaFoldDB" id="A0A4U7ASR0"/>
<feature type="compositionally biased region" description="Polar residues" evidence="1">
    <location>
        <begin position="90"/>
        <end position="106"/>
    </location>
</feature>
<feature type="region of interest" description="Disordered" evidence="1">
    <location>
        <begin position="582"/>
        <end position="628"/>
    </location>
</feature>
<feature type="compositionally biased region" description="Low complexity" evidence="1">
    <location>
        <begin position="605"/>
        <end position="615"/>
    </location>
</feature>
<dbReference type="PANTHER" id="PTHR39597:SF1">
    <property type="entry name" value="UBA DOMAIN-CONTAINING PROTEIN RUP1"/>
    <property type="match status" value="1"/>
</dbReference>
<gene>
    <name evidence="2" type="ORF">C1H76_7788</name>
</gene>
<organism evidence="2 3">
    <name type="scientific">Elsinoe australis</name>
    <dbReference type="NCBI Taxonomy" id="40998"/>
    <lineage>
        <taxon>Eukaryota</taxon>
        <taxon>Fungi</taxon>
        <taxon>Dikarya</taxon>
        <taxon>Ascomycota</taxon>
        <taxon>Pezizomycotina</taxon>
        <taxon>Dothideomycetes</taxon>
        <taxon>Dothideomycetidae</taxon>
        <taxon>Myriangiales</taxon>
        <taxon>Elsinoaceae</taxon>
        <taxon>Elsinoe</taxon>
    </lineage>
</organism>
<evidence type="ECO:0000256" key="1">
    <source>
        <dbReference type="SAM" id="MobiDB-lite"/>
    </source>
</evidence>